<organism evidence="2 3">
    <name type="scientific">Mesonia maritima</name>
    <dbReference type="NCBI Taxonomy" id="1793873"/>
    <lineage>
        <taxon>Bacteria</taxon>
        <taxon>Pseudomonadati</taxon>
        <taxon>Bacteroidota</taxon>
        <taxon>Flavobacteriia</taxon>
        <taxon>Flavobacteriales</taxon>
        <taxon>Flavobacteriaceae</taxon>
        <taxon>Mesonia</taxon>
    </lineage>
</organism>
<accession>A0ABU1K4Q1</accession>
<dbReference type="Proteomes" id="UP001257659">
    <property type="component" value="Unassembled WGS sequence"/>
</dbReference>
<reference evidence="2 3" key="1">
    <citation type="submission" date="2023-07" db="EMBL/GenBank/DDBJ databases">
        <title>Genomic Encyclopedia of Type Strains, Phase IV (KMG-IV): sequencing the most valuable type-strain genomes for metagenomic binning, comparative biology and taxonomic classification.</title>
        <authorList>
            <person name="Goeker M."/>
        </authorList>
    </citation>
    <scope>NUCLEOTIDE SEQUENCE [LARGE SCALE GENOMIC DNA]</scope>
    <source>
        <strain evidence="2 3">DSM 102814</strain>
    </source>
</reference>
<feature type="signal peptide" evidence="1">
    <location>
        <begin position="1"/>
        <end position="23"/>
    </location>
</feature>
<evidence type="ECO:0000256" key="1">
    <source>
        <dbReference type="SAM" id="SignalP"/>
    </source>
</evidence>
<evidence type="ECO:0000313" key="2">
    <source>
        <dbReference type="EMBL" id="MDR6300291.1"/>
    </source>
</evidence>
<dbReference type="EMBL" id="JAVDQA010000002">
    <property type="protein sequence ID" value="MDR6300291.1"/>
    <property type="molecule type" value="Genomic_DNA"/>
</dbReference>
<evidence type="ECO:0008006" key="4">
    <source>
        <dbReference type="Google" id="ProtNLM"/>
    </source>
</evidence>
<keyword evidence="3" id="KW-1185">Reference proteome</keyword>
<dbReference type="RefSeq" id="WP_309727203.1">
    <property type="nucleotide sequence ID" value="NZ_JAVDQA010000002.1"/>
</dbReference>
<dbReference type="PROSITE" id="PS51257">
    <property type="entry name" value="PROKAR_LIPOPROTEIN"/>
    <property type="match status" value="1"/>
</dbReference>
<proteinExistence type="predicted"/>
<name>A0ABU1K4Q1_9FLAO</name>
<protein>
    <recommendedName>
        <fullName evidence="4">Lipocalin-like domain-containing protein</fullName>
    </recommendedName>
</protein>
<feature type="chain" id="PRO_5046235314" description="Lipocalin-like domain-containing protein" evidence="1">
    <location>
        <begin position="24"/>
        <end position="145"/>
    </location>
</feature>
<gene>
    <name evidence="2" type="ORF">GGR31_000922</name>
</gene>
<comment type="caution">
    <text evidence="2">The sequence shown here is derived from an EMBL/GenBank/DDBJ whole genome shotgun (WGS) entry which is preliminary data.</text>
</comment>
<keyword evidence="1" id="KW-0732">Signal</keyword>
<sequence>MRIFSLTFSALCFLLLISCNSKPELNDLQQLNGYWEIKEVTQKDGTKKAYKFNEMVDFISIDSTGNGFRKKVKPQIDGTYKVFNDREQLQAKIEDNQFNLYYTTEMDSWKETIIELEEDKFKVKNDRGIEYSYERFNGYLEDGTK</sequence>
<evidence type="ECO:0000313" key="3">
    <source>
        <dbReference type="Proteomes" id="UP001257659"/>
    </source>
</evidence>